<protein>
    <submittedName>
        <fullName evidence="3">DUF2235 domain-containing protein</fullName>
    </submittedName>
</protein>
<dbReference type="Pfam" id="PF09994">
    <property type="entry name" value="T6SS_Tle1-like_cat"/>
    <property type="match status" value="1"/>
</dbReference>
<evidence type="ECO:0000256" key="1">
    <source>
        <dbReference type="SAM" id="Phobius"/>
    </source>
</evidence>
<sequence>MPDDPSKPKPHPPTREAVLAECREAAERWIARPGRNLVLLFDGTGNILGNSHDTNVVKLMRLLAKDSPNAPHRPTQVVYYDPGVGTTNEFPAASISSKIAGFFRQVVGLALGSGAFDNIAQAYEYLAHTHEEGDRIYLFGFSRGAFTARAVGGMVNMYGLVHAPGLPLIRTLVRNYFAKPSRDRESFTQDVIDNFSLGRTPLVHFVGVWDTVETIGSGLLGGVSISNSKDFERKRFVHVRHAMSLHETRSKYQPRGYTAPEFTPEEAAVRSFDERWFRGVHSDVGGSYERDGLSNVTLAWMVQEARAQGLIVEKPNLHIPDAGVAMHDQTLDSPYWVWTGMNSRERDAAAVIDASAHPVAGATPAVRSAGAWMWLAGGWVLALIVAILFAMAFSGGGKTGCDAASIRAGLCRDWAILIALALWIAYPMAWALRQMTKVAVLKGQQLPWIARKVHWWMIGFVLADMGENLLAWWRVEWVTVIAWVCAVKLGLMAVMALVWVMGVAASLRRPGNPAATPPGG</sequence>
<dbReference type="EMBL" id="JADWYS010000001">
    <property type="protein sequence ID" value="MBG9387743.1"/>
    <property type="molecule type" value="Genomic_DNA"/>
</dbReference>
<feature type="transmembrane region" description="Helical" evidence="1">
    <location>
        <begin position="372"/>
        <end position="394"/>
    </location>
</feature>
<dbReference type="Proteomes" id="UP000651050">
    <property type="component" value="Unassembled WGS sequence"/>
</dbReference>
<dbReference type="PANTHER" id="PTHR33840:SF1">
    <property type="entry name" value="TLE1 PHOSPHOLIPASE DOMAIN-CONTAINING PROTEIN"/>
    <property type="match status" value="1"/>
</dbReference>
<comment type="caution">
    <text evidence="3">The sequence shown here is derived from an EMBL/GenBank/DDBJ whole genome shotgun (WGS) entry which is preliminary data.</text>
</comment>
<dbReference type="PANTHER" id="PTHR33840">
    <property type="match status" value="1"/>
</dbReference>
<organism evidence="3 4">
    <name type="scientific">Caenimonas aquaedulcis</name>
    <dbReference type="NCBI Taxonomy" id="2793270"/>
    <lineage>
        <taxon>Bacteria</taxon>
        <taxon>Pseudomonadati</taxon>
        <taxon>Pseudomonadota</taxon>
        <taxon>Betaproteobacteria</taxon>
        <taxon>Burkholderiales</taxon>
        <taxon>Comamonadaceae</taxon>
        <taxon>Caenimonas</taxon>
    </lineage>
</organism>
<name>A0A931H3C4_9BURK</name>
<feature type="transmembrane region" description="Helical" evidence="1">
    <location>
        <begin position="453"/>
        <end position="474"/>
    </location>
</feature>
<keyword evidence="1" id="KW-0812">Transmembrane</keyword>
<feature type="transmembrane region" description="Helical" evidence="1">
    <location>
        <begin position="480"/>
        <end position="500"/>
    </location>
</feature>
<feature type="domain" description="T6SS Phospholipase effector Tle1-like catalytic" evidence="2">
    <location>
        <begin position="35"/>
        <end position="304"/>
    </location>
</feature>
<dbReference type="InterPro" id="IPR018712">
    <property type="entry name" value="Tle1-like_cat"/>
</dbReference>
<dbReference type="RefSeq" id="WP_196985641.1">
    <property type="nucleotide sequence ID" value="NZ_JADWYS010000001.1"/>
</dbReference>
<accession>A0A931H3C4</accession>
<keyword evidence="4" id="KW-1185">Reference proteome</keyword>
<feature type="transmembrane region" description="Helical" evidence="1">
    <location>
        <begin position="414"/>
        <end position="432"/>
    </location>
</feature>
<evidence type="ECO:0000259" key="2">
    <source>
        <dbReference type="Pfam" id="PF09994"/>
    </source>
</evidence>
<evidence type="ECO:0000313" key="3">
    <source>
        <dbReference type="EMBL" id="MBG9387743.1"/>
    </source>
</evidence>
<keyword evidence="1" id="KW-0472">Membrane</keyword>
<dbReference type="SUPFAM" id="SSF53474">
    <property type="entry name" value="alpha/beta-Hydrolases"/>
    <property type="match status" value="1"/>
</dbReference>
<reference evidence="3" key="1">
    <citation type="submission" date="2020-11" db="EMBL/GenBank/DDBJ databases">
        <title>Bacterial whole genome sequence for Caenimonas sp. DR4.4.</title>
        <authorList>
            <person name="Le V."/>
            <person name="Ko S.-R."/>
            <person name="Ahn C.-Y."/>
            <person name="Oh H.-M."/>
        </authorList>
    </citation>
    <scope>NUCLEOTIDE SEQUENCE</scope>
    <source>
        <strain evidence="3">DR4.4</strain>
    </source>
</reference>
<gene>
    <name evidence="3" type="ORF">I5803_06915</name>
</gene>
<proteinExistence type="predicted"/>
<evidence type="ECO:0000313" key="4">
    <source>
        <dbReference type="Proteomes" id="UP000651050"/>
    </source>
</evidence>
<dbReference type="AlphaFoldDB" id="A0A931H3C4"/>
<dbReference type="InterPro" id="IPR029058">
    <property type="entry name" value="AB_hydrolase_fold"/>
</dbReference>
<keyword evidence="1" id="KW-1133">Transmembrane helix</keyword>